<dbReference type="STRING" id="550983.A4R26_02835"/>
<dbReference type="SUPFAM" id="SSF53335">
    <property type="entry name" value="S-adenosyl-L-methionine-dependent methyltransferases"/>
    <property type="match status" value="1"/>
</dbReference>
<organism evidence="1 2">
    <name type="scientific">Niastella populi</name>
    <dbReference type="NCBI Taxonomy" id="550983"/>
    <lineage>
        <taxon>Bacteria</taxon>
        <taxon>Pseudomonadati</taxon>
        <taxon>Bacteroidota</taxon>
        <taxon>Chitinophagia</taxon>
        <taxon>Chitinophagales</taxon>
        <taxon>Chitinophagaceae</taxon>
        <taxon>Niastella</taxon>
    </lineage>
</organism>
<dbReference type="Proteomes" id="UP000192276">
    <property type="component" value="Unassembled WGS sequence"/>
</dbReference>
<dbReference type="InterPro" id="IPR029063">
    <property type="entry name" value="SAM-dependent_MTases_sf"/>
</dbReference>
<keyword evidence="2" id="KW-1185">Reference proteome</keyword>
<name>A0A1V9FJZ8_9BACT</name>
<keyword evidence="1" id="KW-0808">Transferase</keyword>
<evidence type="ECO:0000313" key="2">
    <source>
        <dbReference type="Proteomes" id="UP000192276"/>
    </source>
</evidence>
<gene>
    <name evidence="1" type="ORF">A4R26_02835</name>
</gene>
<dbReference type="OrthoDB" id="609840at2"/>
<dbReference type="Gene3D" id="3.40.50.150">
    <property type="entry name" value="Vaccinia Virus protein VP39"/>
    <property type="match status" value="1"/>
</dbReference>
<sequence>MYLLIPGRHQLLTQFQFEYIQRLLQNGLQNEKDVFGKPTGITKKIEAVLFAVTSANHSNTRRNPLPFYLRAITIEAFGNALSAPTYMYGIDDVGQVPNFAAYTLKRIHHDSEGLFQCTPENTVVICSTPVLNMYHDLGFTILPAELKDMATWQHHTPMPWDVVEQIAKSDQWQTDPYVQTHMHPAAFNVWQKYKRGEKVQMLFRDAMISSDGDLTETRDYNVYVRQMDDIAEMKYHDTAQFIQPGRIGDIGCAVGSWIKLACKDERLRESDFYGIEVSRYLYVLCQQRKENGEFANPFVFFSQKNAVTGLVFEPNSMNTIHTSSLTHEIESYGSRNDLLQFIQNRYDELAPGGVWVNRDVVGPDNKDRIVHLWLNDSDGDNTDPFKVYADKQEFAAYISGLSTYARFLRFARDFRHKEGYVLKYSTTTINKKNYVITSLHDAMEFLSRKDYTDNWQSEMHETFCFWDFSEWKTHLQTAGFTIHPSSKAFTNEWIVNNRWKGKAALFTTKNGIPEPLDYPVTTMFLIGVKA</sequence>
<dbReference type="RefSeq" id="WP_081166309.1">
    <property type="nucleotide sequence ID" value="NZ_LWBP01000188.1"/>
</dbReference>
<protein>
    <submittedName>
        <fullName evidence="1">Transferase</fullName>
    </submittedName>
</protein>
<proteinExistence type="predicted"/>
<evidence type="ECO:0000313" key="1">
    <source>
        <dbReference type="EMBL" id="OQP58675.1"/>
    </source>
</evidence>
<comment type="caution">
    <text evidence="1">The sequence shown here is derived from an EMBL/GenBank/DDBJ whole genome shotgun (WGS) entry which is preliminary data.</text>
</comment>
<dbReference type="AlphaFoldDB" id="A0A1V9FJZ8"/>
<dbReference type="GO" id="GO:0016740">
    <property type="term" value="F:transferase activity"/>
    <property type="evidence" value="ECO:0007669"/>
    <property type="project" value="UniProtKB-KW"/>
</dbReference>
<accession>A0A1V9FJZ8</accession>
<dbReference type="EMBL" id="LWBP01000188">
    <property type="protein sequence ID" value="OQP58675.1"/>
    <property type="molecule type" value="Genomic_DNA"/>
</dbReference>
<reference evidence="2" key="1">
    <citation type="submission" date="2016-04" db="EMBL/GenBank/DDBJ databases">
        <authorList>
            <person name="Chen L."/>
            <person name="Zhuang W."/>
            <person name="Wang G."/>
        </authorList>
    </citation>
    <scope>NUCLEOTIDE SEQUENCE [LARGE SCALE GENOMIC DNA]</scope>
    <source>
        <strain evidence="2">208</strain>
    </source>
</reference>